<evidence type="ECO:0000256" key="4">
    <source>
        <dbReference type="ARBA" id="ARBA00022692"/>
    </source>
</evidence>
<keyword evidence="10" id="KW-0732">Signal</keyword>
<dbReference type="InterPro" id="IPR023996">
    <property type="entry name" value="TonB-dep_OMP_SusC/RagA"/>
</dbReference>
<evidence type="ECO:0000256" key="1">
    <source>
        <dbReference type="ARBA" id="ARBA00004571"/>
    </source>
</evidence>
<dbReference type="InterPro" id="IPR023997">
    <property type="entry name" value="TonB-dep_OMP_SusC/RagA_CS"/>
</dbReference>
<dbReference type="InterPro" id="IPR037066">
    <property type="entry name" value="Plug_dom_sf"/>
</dbReference>
<reference evidence="13 14" key="1">
    <citation type="submission" date="2021-03" db="EMBL/GenBank/DDBJ databases">
        <title>Winogradskyella sp. nov., isolated from costal sediment.</title>
        <authorList>
            <person name="Gao C."/>
        </authorList>
    </citation>
    <scope>NUCLEOTIDE SEQUENCE [LARGE SCALE GENOMIC DNA]</scope>
    <source>
        <strain evidence="13 14">DF17</strain>
    </source>
</reference>
<evidence type="ECO:0000256" key="5">
    <source>
        <dbReference type="ARBA" id="ARBA00023077"/>
    </source>
</evidence>
<dbReference type="InterPro" id="IPR036942">
    <property type="entry name" value="Beta-barrel_TonB_sf"/>
</dbReference>
<keyword evidence="7 8" id="KW-0998">Cell outer membrane</keyword>
<keyword evidence="6 8" id="KW-0472">Membrane</keyword>
<keyword evidence="4 8" id="KW-0812">Transmembrane</keyword>
<dbReference type="InterPro" id="IPR039426">
    <property type="entry name" value="TonB-dep_rcpt-like"/>
</dbReference>
<dbReference type="EMBL" id="JAGEVF010000007">
    <property type="protein sequence ID" value="MBO3116997.1"/>
    <property type="molecule type" value="Genomic_DNA"/>
</dbReference>
<feature type="domain" description="TonB-dependent receptor plug" evidence="12">
    <location>
        <begin position="116"/>
        <end position="223"/>
    </location>
</feature>
<dbReference type="Pfam" id="PF00593">
    <property type="entry name" value="TonB_dep_Rec_b-barrel"/>
    <property type="match status" value="1"/>
</dbReference>
<dbReference type="Pfam" id="PF07715">
    <property type="entry name" value="Plug"/>
    <property type="match status" value="1"/>
</dbReference>
<feature type="signal peptide" evidence="10">
    <location>
        <begin position="1"/>
        <end position="22"/>
    </location>
</feature>
<comment type="subcellular location">
    <subcellularLocation>
        <location evidence="1 8">Cell outer membrane</location>
        <topology evidence="1 8">Multi-pass membrane protein</topology>
    </subcellularLocation>
</comment>
<evidence type="ECO:0000313" key="13">
    <source>
        <dbReference type="EMBL" id="MBO3116997.1"/>
    </source>
</evidence>
<proteinExistence type="inferred from homology"/>
<protein>
    <submittedName>
        <fullName evidence="13">TonB-dependent receptor</fullName>
    </submittedName>
</protein>
<dbReference type="RefSeq" id="WP_208154364.1">
    <property type="nucleotide sequence ID" value="NZ_JAGEVF010000007.1"/>
</dbReference>
<feature type="domain" description="TonB-dependent receptor-like beta-barrel" evidence="11">
    <location>
        <begin position="400"/>
        <end position="886"/>
    </location>
</feature>
<evidence type="ECO:0000256" key="6">
    <source>
        <dbReference type="ARBA" id="ARBA00023136"/>
    </source>
</evidence>
<evidence type="ECO:0000256" key="9">
    <source>
        <dbReference type="RuleBase" id="RU003357"/>
    </source>
</evidence>
<dbReference type="SUPFAM" id="SSF56935">
    <property type="entry name" value="Porins"/>
    <property type="match status" value="1"/>
</dbReference>
<dbReference type="Proteomes" id="UP000676776">
    <property type="component" value="Unassembled WGS sequence"/>
</dbReference>
<dbReference type="InterPro" id="IPR012910">
    <property type="entry name" value="Plug_dom"/>
</dbReference>
<dbReference type="InterPro" id="IPR000531">
    <property type="entry name" value="Beta-barrel_TonB"/>
</dbReference>
<keyword evidence="5 9" id="KW-0798">TonB box</keyword>
<gene>
    <name evidence="13" type="ORF">J4050_09570</name>
</gene>
<accession>A0ABS3T2N5</accession>
<dbReference type="SUPFAM" id="SSF49464">
    <property type="entry name" value="Carboxypeptidase regulatory domain-like"/>
    <property type="match status" value="1"/>
</dbReference>
<organism evidence="13 14">
    <name type="scientific">Winogradskyella pelagia</name>
    <dbReference type="NCBI Taxonomy" id="2819984"/>
    <lineage>
        <taxon>Bacteria</taxon>
        <taxon>Pseudomonadati</taxon>
        <taxon>Bacteroidota</taxon>
        <taxon>Flavobacteriia</taxon>
        <taxon>Flavobacteriales</taxon>
        <taxon>Flavobacteriaceae</taxon>
        <taxon>Winogradskyella</taxon>
    </lineage>
</organism>
<evidence type="ECO:0000256" key="7">
    <source>
        <dbReference type="ARBA" id="ARBA00023237"/>
    </source>
</evidence>
<evidence type="ECO:0000256" key="8">
    <source>
        <dbReference type="PROSITE-ProRule" id="PRU01360"/>
    </source>
</evidence>
<dbReference type="NCBIfam" id="TIGR04057">
    <property type="entry name" value="SusC_RagA_signa"/>
    <property type="match status" value="1"/>
</dbReference>
<name>A0ABS3T2N5_9FLAO</name>
<comment type="similarity">
    <text evidence="8 9">Belongs to the TonB-dependent receptor family.</text>
</comment>
<keyword evidence="2 8" id="KW-0813">Transport</keyword>
<keyword evidence="13" id="KW-0675">Receptor</keyword>
<evidence type="ECO:0000256" key="3">
    <source>
        <dbReference type="ARBA" id="ARBA00022452"/>
    </source>
</evidence>
<feature type="chain" id="PRO_5047093809" evidence="10">
    <location>
        <begin position="23"/>
        <end position="1023"/>
    </location>
</feature>
<dbReference type="Gene3D" id="2.40.170.20">
    <property type="entry name" value="TonB-dependent receptor, beta-barrel domain"/>
    <property type="match status" value="1"/>
</dbReference>
<keyword evidence="3 8" id="KW-1134">Transmembrane beta strand</keyword>
<dbReference type="PROSITE" id="PS52016">
    <property type="entry name" value="TONB_DEPENDENT_REC_3"/>
    <property type="match status" value="1"/>
</dbReference>
<evidence type="ECO:0000313" key="14">
    <source>
        <dbReference type="Proteomes" id="UP000676776"/>
    </source>
</evidence>
<evidence type="ECO:0000259" key="12">
    <source>
        <dbReference type="Pfam" id="PF07715"/>
    </source>
</evidence>
<dbReference type="InterPro" id="IPR008969">
    <property type="entry name" value="CarboxyPept-like_regulatory"/>
</dbReference>
<evidence type="ECO:0000256" key="10">
    <source>
        <dbReference type="SAM" id="SignalP"/>
    </source>
</evidence>
<dbReference type="Pfam" id="PF13715">
    <property type="entry name" value="CarbopepD_reg_2"/>
    <property type="match status" value="1"/>
</dbReference>
<dbReference type="NCBIfam" id="TIGR04056">
    <property type="entry name" value="OMP_RagA_SusC"/>
    <property type="match status" value="1"/>
</dbReference>
<comment type="caution">
    <text evidence="13">The sequence shown here is derived from an EMBL/GenBank/DDBJ whole genome shotgun (WGS) entry which is preliminary data.</text>
</comment>
<sequence length="1023" mass="112068">MKLKLTWLLTLFMAFVMQFSFAQEKSVTGTVTIASDGLPLPGANVIVKGTSRGTQTDFDGNYSINVNVGDVLVISYVGLKSTNITIGAANKYDVALEADNTLEEVVVTGYTRETRATTTSAVSTVSAEAVESRPNASIAASLQGQVPGLNIGTGSGQPGANSVILLRGIGSINGNIEPLFVIDGVPVDEDNFRSLNNNDIANITVLKDASASALYGNRGANGAIIITTKKGTFSENLQINYRGQFGYSVLPDKNFDVMNSPQKLRYNRTINNGALGSGLSDAQINAIARQANTDWEDVFFRPGETISHNLSLSSGSELMSSFTSLGYFEQKGVTLRSDIQRFNLRQNLNGKSSNGKFNYGTTLSLNFSTNNFIQNEGTGNLSNPFLVPYVALPYFSQFNPDGTLNTVGSGLDDFDNTPFTALNNTVLNTNRTEEIKFIGSVFADYEFMKNVTASIRFGLDYTYQRGQFIEDPTSVYGQTAAAAGDAEFQGTNAENYSRDARFNNLVGLNYNNVFGEKHNVDFSAFMEYNKAYLNTSGFTQVGLNPKVFEFGTGFIPATTFEDLDGDGLAATDGTEFPYIPGISLNEITVGIFSYFGVLRYTYDDRFNFQGSVRRDASSRFSESNRWGTFWSVSGSWNITNESWMDNSVFSNLKLRASYGVTGNDRISGGFYGSDDATFDLYGQGAGYNNTVGLFATQIGNKDLKWETITQTNIGLDFGLFNNKLTGSFDVYEKVTDDLFQSQPVSALNGVNTIFANQGQLTNTGAEVALNWTALSNPDGLTLSFFANGSYNVNEITELPGGIDEVLGGGRTNSLRVGKQLGEFFAVRWAGVNPANGNPLYLDIDGNVTETYNVDNRVWTDKTIYPTYQGGFGFNAGFKGFTLDTQFSWVADIYRYNGSLGVIEDPTLTTLSNGSTSFLRQWQQPGDVTDIPRAGSPSTRNLLTDRYLEDASFLRLRNIVLGYNFADALKDSNFIQNIKVFLQAENLFTWSKWRGWDPESSFRNSDFFDYPTTQIFTIGVDLTF</sequence>
<evidence type="ECO:0000259" key="11">
    <source>
        <dbReference type="Pfam" id="PF00593"/>
    </source>
</evidence>
<keyword evidence="14" id="KW-1185">Reference proteome</keyword>
<dbReference type="Gene3D" id="2.60.40.1120">
    <property type="entry name" value="Carboxypeptidase-like, regulatory domain"/>
    <property type="match status" value="1"/>
</dbReference>
<evidence type="ECO:0000256" key="2">
    <source>
        <dbReference type="ARBA" id="ARBA00022448"/>
    </source>
</evidence>
<dbReference type="Gene3D" id="2.170.130.10">
    <property type="entry name" value="TonB-dependent receptor, plug domain"/>
    <property type="match status" value="1"/>
</dbReference>